<dbReference type="KEGG" id="smen:SAMEA4412692_0472"/>
<dbReference type="Pfam" id="PF21694">
    <property type="entry name" value="DNA_pol3_delta_C"/>
    <property type="match status" value="1"/>
</dbReference>
<dbReference type="InterPro" id="IPR008921">
    <property type="entry name" value="DNA_pol3_clamp-load_cplx_C"/>
</dbReference>
<dbReference type="RefSeq" id="WP_018373746.1">
    <property type="nucleotide sequence ID" value="NZ_LT906439.1"/>
</dbReference>
<dbReference type="InterPro" id="IPR048466">
    <property type="entry name" value="DNA_pol3_delta-like_C"/>
</dbReference>
<dbReference type="InterPro" id="IPR005790">
    <property type="entry name" value="DNA_polIII_delta"/>
</dbReference>
<evidence type="ECO:0000256" key="1">
    <source>
        <dbReference type="ARBA" id="ARBA00012417"/>
    </source>
</evidence>
<accession>A0A239SP11</accession>
<evidence type="ECO:0000256" key="6">
    <source>
        <dbReference type="ARBA" id="ARBA00022932"/>
    </source>
</evidence>
<protein>
    <recommendedName>
        <fullName evidence="2">DNA polymerase III subunit delta</fullName>
        <ecNumber evidence="1">2.7.7.7</ecNumber>
    </recommendedName>
</protein>
<evidence type="ECO:0000256" key="2">
    <source>
        <dbReference type="ARBA" id="ARBA00017703"/>
    </source>
</evidence>
<name>A0A239SP11_9STRE</name>
<dbReference type="InterPro" id="IPR027417">
    <property type="entry name" value="P-loop_NTPase"/>
</dbReference>
<dbReference type="GO" id="GO:0003887">
    <property type="term" value="F:DNA-directed DNA polymerase activity"/>
    <property type="evidence" value="ECO:0007669"/>
    <property type="project" value="UniProtKB-KW"/>
</dbReference>
<dbReference type="PANTHER" id="PTHR34388:SF1">
    <property type="entry name" value="DNA POLYMERASE III SUBUNIT DELTA"/>
    <property type="match status" value="1"/>
</dbReference>
<evidence type="ECO:0000256" key="5">
    <source>
        <dbReference type="ARBA" id="ARBA00022705"/>
    </source>
</evidence>
<dbReference type="Proteomes" id="UP000215185">
    <property type="component" value="Chromosome 1"/>
</dbReference>
<dbReference type="STRING" id="1123308.GCA_000380085_01190"/>
<dbReference type="OrthoDB" id="9775929at2"/>
<dbReference type="AlphaFoldDB" id="A0A239SP11"/>
<keyword evidence="12" id="KW-1185">Reference proteome</keyword>
<keyword evidence="3 11" id="KW-0808">Transferase</keyword>
<gene>
    <name evidence="11" type="primary">holA</name>
    <name evidence="11" type="ORF">SAMEA4412692_00472</name>
</gene>
<keyword evidence="5" id="KW-0235">DNA replication</keyword>
<dbReference type="eggNOG" id="COG1466">
    <property type="taxonomic scope" value="Bacteria"/>
</dbReference>
<dbReference type="Gene3D" id="1.20.272.10">
    <property type="match status" value="1"/>
</dbReference>
<dbReference type="EC" id="2.7.7.7" evidence="1"/>
<dbReference type="SUPFAM" id="SSF52540">
    <property type="entry name" value="P-loop containing nucleoside triphosphate hydrolases"/>
    <property type="match status" value="1"/>
</dbReference>
<evidence type="ECO:0000313" key="12">
    <source>
        <dbReference type="Proteomes" id="UP000215185"/>
    </source>
</evidence>
<dbReference type="Gene3D" id="3.40.50.300">
    <property type="entry name" value="P-loop containing nucleotide triphosphate hydrolases"/>
    <property type="match status" value="1"/>
</dbReference>
<evidence type="ECO:0000256" key="8">
    <source>
        <dbReference type="ARBA" id="ARBA00049244"/>
    </source>
</evidence>
<organism evidence="11 12">
    <name type="scientific">Streptococcus merionis</name>
    <dbReference type="NCBI Taxonomy" id="400065"/>
    <lineage>
        <taxon>Bacteria</taxon>
        <taxon>Bacillati</taxon>
        <taxon>Bacillota</taxon>
        <taxon>Bacilli</taxon>
        <taxon>Lactobacillales</taxon>
        <taxon>Streptococcaceae</taxon>
        <taxon>Streptococcus</taxon>
    </lineage>
</organism>
<dbReference type="NCBIfam" id="TIGR01128">
    <property type="entry name" value="holA"/>
    <property type="match status" value="1"/>
</dbReference>
<feature type="domain" description="DNA polymerase III delta subunit-like C-terminal" evidence="10">
    <location>
        <begin position="214"/>
        <end position="340"/>
    </location>
</feature>
<comment type="similarity">
    <text evidence="7">Belongs to the DNA polymerase HolA subunit family.</text>
</comment>
<comment type="catalytic activity">
    <reaction evidence="8">
        <text>DNA(n) + a 2'-deoxyribonucleoside 5'-triphosphate = DNA(n+1) + diphosphate</text>
        <dbReference type="Rhea" id="RHEA:22508"/>
        <dbReference type="Rhea" id="RHEA-COMP:17339"/>
        <dbReference type="Rhea" id="RHEA-COMP:17340"/>
        <dbReference type="ChEBI" id="CHEBI:33019"/>
        <dbReference type="ChEBI" id="CHEBI:61560"/>
        <dbReference type="ChEBI" id="CHEBI:173112"/>
        <dbReference type="EC" id="2.7.7.7"/>
    </reaction>
</comment>
<keyword evidence="4 11" id="KW-0548">Nucleotidyltransferase</keyword>
<dbReference type="GO" id="GO:0009360">
    <property type="term" value="C:DNA polymerase III complex"/>
    <property type="evidence" value="ECO:0007669"/>
    <property type="project" value="InterPro"/>
</dbReference>
<dbReference type="GO" id="GO:0003677">
    <property type="term" value="F:DNA binding"/>
    <property type="evidence" value="ECO:0007669"/>
    <property type="project" value="InterPro"/>
</dbReference>
<sequence>MLAIEAVETLNRDNLPALTVLTGDDLGQFTQIKDCLLQKIAYDPSDLTQTYFDVREANFDEISMDLESLPFFADGKIVILDQLLDVTTAKKRFLSDVQLARLEAYLEAPVDTTKLIVLAPGKLDSKRRIVKLLKRDALIFEAAEPKEAELRAYYHKALQKMGFTMESSSFERLLVKSNFDFSQIGQNLALLMAYKGPGQITLEDIEVVIPKSLQDNIFDLTQTALKGQMEMARQLVKDLTLQGEDEIKLIAIMLNQLRLFVQVKILQDQGKTETQMVSLLSDVLGRKVNPYQVKYALRDSRHLPMSKLQKALLTLIETDYQIKTGLNDKAYLFEIALLKIAS</sequence>
<reference evidence="11 12" key="1">
    <citation type="submission" date="2017-06" db="EMBL/GenBank/DDBJ databases">
        <authorList>
            <consortium name="Pathogen Informatics"/>
        </authorList>
    </citation>
    <scope>NUCLEOTIDE SEQUENCE [LARGE SCALE GENOMIC DNA]</scope>
    <source>
        <strain evidence="11 12">NCTC13788</strain>
    </source>
</reference>
<dbReference type="Pfam" id="PF06144">
    <property type="entry name" value="DNA_pol3_delta"/>
    <property type="match status" value="1"/>
</dbReference>
<dbReference type="InterPro" id="IPR010372">
    <property type="entry name" value="DNA_pol3_delta_N"/>
</dbReference>
<evidence type="ECO:0000259" key="9">
    <source>
        <dbReference type="Pfam" id="PF06144"/>
    </source>
</evidence>
<evidence type="ECO:0000256" key="4">
    <source>
        <dbReference type="ARBA" id="ARBA00022695"/>
    </source>
</evidence>
<keyword evidence="6" id="KW-0239">DNA-directed DNA polymerase</keyword>
<dbReference type="GO" id="GO:0006261">
    <property type="term" value="P:DNA-templated DNA replication"/>
    <property type="evidence" value="ECO:0007669"/>
    <property type="project" value="TreeGrafter"/>
</dbReference>
<proteinExistence type="inferred from homology"/>
<evidence type="ECO:0000313" key="11">
    <source>
        <dbReference type="EMBL" id="SNU86999.1"/>
    </source>
</evidence>
<evidence type="ECO:0000256" key="7">
    <source>
        <dbReference type="ARBA" id="ARBA00034754"/>
    </source>
</evidence>
<evidence type="ECO:0000259" key="10">
    <source>
        <dbReference type="Pfam" id="PF21694"/>
    </source>
</evidence>
<dbReference type="PANTHER" id="PTHR34388">
    <property type="entry name" value="DNA POLYMERASE III SUBUNIT DELTA"/>
    <property type="match status" value="1"/>
</dbReference>
<evidence type="ECO:0000256" key="3">
    <source>
        <dbReference type="ARBA" id="ARBA00022679"/>
    </source>
</evidence>
<dbReference type="EMBL" id="LT906439">
    <property type="protein sequence ID" value="SNU86999.1"/>
    <property type="molecule type" value="Genomic_DNA"/>
</dbReference>
<dbReference type="SUPFAM" id="SSF48019">
    <property type="entry name" value="post-AAA+ oligomerization domain-like"/>
    <property type="match status" value="1"/>
</dbReference>
<feature type="domain" description="DNA polymerase III delta N-terminal" evidence="9">
    <location>
        <begin position="20"/>
        <end position="142"/>
    </location>
</feature>